<gene>
    <name evidence="6" type="ORF">BCR36DRAFT_346838</name>
</gene>
<dbReference type="Gene3D" id="3.90.1220.10">
    <property type="entry name" value="Cellulose docking domain, dockering"/>
    <property type="match status" value="2"/>
</dbReference>
<evidence type="ECO:0000313" key="7">
    <source>
        <dbReference type="Proteomes" id="UP000193719"/>
    </source>
</evidence>
<dbReference type="InterPro" id="IPR009034">
    <property type="entry name" value="Dockerin_dom_fun_sf"/>
</dbReference>
<feature type="signal peptide" evidence="4">
    <location>
        <begin position="1"/>
        <end position="18"/>
    </location>
</feature>
<evidence type="ECO:0000259" key="5">
    <source>
        <dbReference type="PROSITE" id="PS51763"/>
    </source>
</evidence>
<dbReference type="Pfam" id="PF02013">
    <property type="entry name" value="CBM_10"/>
    <property type="match status" value="2"/>
</dbReference>
<reference evidence="6 7" key="2">
    <citation type="submission" date="2016-08" db="EMBL/GenBank/DDBJ databases">
        <title>Pervasive Adenine N6-methylation of Active Genes in Fungi.</title>
        <authorList>
            <consortium name="DOE Joint Genome Institute"/>
            <person name="Mondo S.J."/>
            <person name="Dannebaum R.O."/>
            <person name="Kuo R.C."/>
            <person name="Labutti K."/>
            <person name="Haridas S."/>
            <person name="Kuo A."/>
            <person name="Salamov A."/>
            <person name="Ahrendt S.R."/>
            <person name="Lipzen A."/>
            <person name="Sullivan W."/>
            <person name="Andreopoulos W.B."/>
            <person name="Clum A."/>
            <person name="Lindquist E."/>
            <person name="Daum C."/>
            <person name="Ramamoorthy G.K."/>
            <person name="Gryganskyi A."/>
            <person name="Culley D."/>
            <person name="Magnuson J.K."/>
            <person name="James T.Y."/>
            <person name="O'Malley M.A."/>
            <person name="Stajich J.E."/>
            <person name="Spatafora J.W."/>
            <person name="Visel A."/>
            <person name="Grigoriev I.V."/>
        </authorList>
    </citation>
    <scope>NUCLEOTIDE SEQUENCE [LARGE SCALE GENOMIC DNA]</scope>
    <source>
        <strain evidence="7">finn</strain>
    </source>
</reference>
<feature type="domain" description="CBM10" evidence="5">
    <location>
        <begin position="514"/>
        <end position="557"/>
    </location>
</feature>
<dbReference type="PANTHER" id="PTHR40050">
    <property type="entry name" value="INNER SPORE COAT PROTEIN H"/>
    <property type="match status" value="1"/>
</dbReference>
<accession>A0A1Y1VGF7</accession>
<sequence length="561" mass="64385">MKLILFTFLLTLCVSGYAKYLDNLDRSFDKIEEKILDVFIPLSETDFQKLIQLTQINGEQVQNGNARNMEDFEATVNCTIRYGDKEEVRDLTKFKTGGMYARSNSKVGYNMKFEEKLFGRKSLRLRPDPNDKSYMREKLSSDILNRAGLPSVQASYARLYINNEFFGLYTILDSVKPFMVKKIFKLDDETNAMSLYQCKYDGMDLKVGSESHCINAVTEDNTNLGELQEFISKVNSATSLAQFEEFLDVDLFLKSVIVEWLIGSFDHFLILGHNFNFYKRPTDNKWCIILYDFDNTFGYNLGAGSFNLKNKNRNLGWGFQGFGANNVDYNTLSFKDFNSKVNHKIFQYLIYQDDTRFKSLLKDVLVSAFNPTILGQHIKELKAFLSPYVNEDLTPINGELPGRVNKKGYSSRVTANDFQKSNDLESYIQKRYDSIINEYKFNKQEIESLTLSKQPTSFFTASSAIKQEKEAKESLCWSRAIGFVCCDKCNVLFVDEQGKWSVEDGYWCGINPSKCKYEGNECAKNKNNLPCCSTCEIALIDGSGRYGYENGQWCNIPFNCS</sequence>
<dbReference type="Pfam" id="PF08757">
    <property type="entry name" value="CotH"/>
    <property type="match status" value="1"/>
</dbReference>
<dbReference type="Proteomes" id="UP000193719">
    <property type="component" value="Unassembled WGS sequence"/>
</dbReference>
<dbReference type="EMBL" id="MCFH01000009">
    <property type="protein sequence ID" value="ORX55230.1"/>
    <property type="molecule type" value="Genomic_DNA"/>
</dbReference>
<keyword evidence="3" id="KW-0378">Hydrolase</keyword>
<dbReference type="AlphaFoldDB" id="A0A1Y1VGF7"/>
<keyword evidence="1 4" id="KW-0732">Signal</keyword>
<dbReference type="PANTHER" id="PTHR40050:SF1">
    <property type="entry name" value="INNER SPORE COAT PROTEIN H"/>
    <property type="match status" value="1"/>
</dbReference>
<dbReference type="SUPFAM" id="SSF64571">
    <property type="entry name" value="Cellulose docking domain, dockering"/>
    <property type="match status" value="2"/>
</dbReference>
<dbReference type="GO" id="GO:0016787">
    <property type="term" value="F:hydrolase activity"/>
    <property type="evidence" value="ECO:0007669"/>
    <property type="project" value="UniProtKB-KW"/>
</dbReference>
<evidence type="ECO:0000256" key="4">
    <source>
        <dbReference type="SAM" id="SignalP"/>
    </source>
</evidence>
<proteinExistence type="predicted"/>
<dbReference type="PROSITE" id="PS51763">
    <property type="entry name" value="CBM10"/>
    <property type="match status" value="2"/>
</dbReference>
<dbReference type="InterPro" id="IPR014867">
    <property type="entry name" value="Spore_coat_CotH_CotH2/3/7"/>
</dbReference>
<dbReference type="InterPro" id="IPR002883">
    <property type="entry name" value="CBM10/Dockerin_dom"/>
</dbReference>
<keyword evidence="2" id="KW-0677">Repeat</keyword>
<evidence type="ECO:0000256" key="1">
    <source>
        <dbReference type="ARBA" id="ARBA00022729"/>
    </source>
</evidence>
<keyword evidence="7" id="KW-1185">Reference proteome</keyword>
<evidence type="ECO:0000256" key="3">
    <source>
        <dbReference type="ARBA" id="ARBA00022801"/>
    </source>
</evidence>
<organism evidence="6 7">
    <name type="scientific">Piromyces finnis</name>
    <dbReference type="NCBI Taxonomy" id="1754191"/>
    <lineage>
        <taxon>Eukaryota</taxon>
        <taxon>Fungi</taxon>
        <taxon>Fungi incertae sedis</taxon>
        <taxon>Chytridiomycota</taxon>
        <taxon>Chytridiomycota incertae sedis</taxon>
        <taxon>Neocallimastigomycetes</taxon>
        <taxon>Neocallimastigales</taxon>
        <taxon>Neocallimastigaceae</taxon>
        <taxon>Piromyces</taxon>
    </lineage>
</organism>
<evidence type="ECO:0000313" key="6">
    <source>
        <dbReference type="EMBL" id="ORX55230.1"/>
    </source>
</evidence>
<name>A0A1Y1VGF7_9FUNG</name>
<protein>
    <submittedName>
        <fullName evidence="6">Coth-domain-containing protein</fullName>
    </submittedName>
</protein>
<reference evidence="6 7" key="1">
    <citation type="submission" date="2016-08" db="EMBL/GenBank/DDBJ databases">
        <title>Genomes of anaerobic fungi encode conserved fungal cellulosomes for biomass hydrolysis.</title>
        <authorList>
            <consortium name="DOE Joint Genome Institute"/>
            <person name="Haitjema C.H."/>
            <person name="Gilmore S.P."/>
            <person name="Henske J.K."/>
            <person name="Solomon K.V."/>
            <person name="De Groot R."/>
            <person name="Kuo A."/>
            <person name="Mondo S.J."/>
            <person name="Salamov A.A."/>
            <person name="Labutti K."/>
            <person name="Zhao Z."/>
            <person name="Chiniquy J."/>
            <person name="Barry K."/>
            <person name="Brewer H.M."/>
            <person name="Purvine S.O."/>
            <person name="Wright A.T."/>
            <person name="Boxma B."/>
            <person name="Van Alen T."/>
            <person name="Hackstein J.H."/>
            <person name="Baker S.E."/>
            <person name="Grigoriev I.V."/>
            <person name="O'Malley M.A."/>
        </authorList>
    </citation>
    <scope>NUCLEOTIDE SEQUENCE [LARGE SCALE GENOMIC DNA]</scope>
    <source>
        <strain evidence="7">finn</strain>
    </source>
</reference>
<evidence type="ECO:0000256" key="2">
    <source>
        <dbReference type="ARBA" id="ARBA00022737"/>
    </source>
</evidence>
<comment type="caution">
    <text evidence="6">The sequence shown here is derived from an EMBL/GenBank/DDBJ whole genome shotgun (WGS) entry which is preliminary data.</text>
</comment>
<feature type="domain" description="CBM10" evidence="5">
    <location>
        <begin position="475"/>
        <end position="511"/>
    </location>
</feature>
<dbReference type="OrthoDB" id="10267127at2759"/>
<feature type="chain" id="PRO_5012960083" evidence="4">
    <location>
        <begin position="19"/>
        <end position="561"/>
    </location>
</feature>